<name>A0A8H6LZ44_9AGAR</name>
<gene>
    <name evidence="2" type="ORF">DFP72DRAFT_1050791</name>
</gene>
<reference evidence="2 3" key="1">
    <citation type="submission" date="2020-07" db="EMBL/GenBank/DDBJ databases">
        <title>Comparative genomics of pyrophilous fungi reveals a link between fire events and developmental genes.</title>
        <authorList>
            <consortium name="DOE Joint Genome Institute"/>
            <person name="Steindorff A.S."/>
            <person name="Carver A."/>
            <person name="Calhoun S."/>
            <person name="Stillman K."/>
            <person name="Liu H."/>
            <person name="Lipzen A."/>
            <person name="Pangilinan J."/>
            <person name="Labutti K."/>
            <person name="Bruns T.D."/>
            <person name="Grigoriev I.V."/>
        </authorList>
    </citation>
    <scope>NUCLEOTIDE SEQUENCE [LARGE SCALE GENOMIC DNA]</scope>
    <source>
        <strain evidence="2 3">CBS 144469</strain>
    </source>
</reference>
<dbReference type="EMBL" id="JACGCI010000093">
    <property type="protein sequence ID" value="KAF6746391.1"/>
    <property type="molecule type" value="Genomic_DNA"/>
</dbReference>
<dbReference type="AlphaFoldDB" id="A0A8H6LZ44"/>
<feature type="region of interest" description="Disordered" evidence="1">
    <location>
        <begin position="60"/>
        <end position="113"/>
    </location>
</feature>
<feature type="region of interest" description="Disordered" evidence="1">
    <location>
        <begin position="1"/>
        <end position="35"/>
    </location>
</feature>
<dbReference type="Proteomes" id="UP000521943">
    <property type="component" value="Unassembled WGS sequence"/>
</dbReference>
<accession>A0A8H6LZ44</accession>
<protein>
    <submittedName>
        <fullName evidence="2">Uncharacterized protein</fullName>
    </submittedName>
</protein>
<evidence type="ECO:0000313" key="2">
    <source>
        <dbReference type="EMBL" id="KAF6746391.1"/>
    </source>
</evidence>
<organism evidence="2 3">
    <name type="scientific">Ephemerocybe angulata</name>
    <dbReference type="NCBI Taxonomy" id="980116"/>
    <lineage>
        <taxon>Eukaryota</taxon>
        <taxon>Fungi</taxon>
        <taxon>Dikarya</taxon>
        <taxon>Basidiomycota</taxon>
        <taxon>Agaricomycotina</taxon>
        <taxon>Agaricomycetes</taxon>
        <taxon>Agaricomycetidae</taxon>
        <taxon>Agaricales</taxon>
        <taxon>Agaricineae</taxon>
        <taxon>Psathyrellaceae</taxon>
        <taxon>Ephemerocybe</taxon>
    </lineage>
</organism>
<keyword evidence="3" id="KW-1185">Reference proteome</keyword>
<feature type="compositionally biased region" description="Basic and acidic residues" evidence="1">
    <location>
        <begin position="68"/>
        <end position="97"/>
    </location>
</feature>
<comment type="caution">
    <text evidence="2">The sequence shown here is derived from an EMBL/GenBank/DDBJ whole genome shotgun (WGS) entry which is preliminary data.</text>
</comment>
<evidence type="ECO:0000256" key="1">
    <source>
        <dbReference type="SAM" id="MobiDB-lite"/>
    </source>
</evidence>
<proteinExistence type="predicted"/>
<evidence type="ECO:0000313" key="3">
    <source>
        <dbReference type="Proteomes" id="UP000521943"/>
    </source>
</evidence>
<sequence>MHKPERRRISAAAPRANESPQIDTHPTRSKARVQGEPTAVAWKMLRGALGCGGIIWSEPLDVQATSGESDRREGTDGRKDIRDRRETGWAPTRKAERGAVAGRAGNVESSSDD</sequence>